<sequence length="276" mass="30492">MVNTQIEPMSNHFHQDDFSSVQQERLSSASLFRICWIRKMVRAECGMAVLGKWFIVFASLVIFPLGISNLGVASGAVTQQSGAGQATRQEDDLFKFKAATANLVGSPMYVKMALAKASNGPSQEPSSSGLSHLEEVGRFFRGGAPMGSELMNRYFVYRYDGTNRWANAKIEHGKTTPTPTPVSMKVVPMRKEVSQRDVTTTSSPMSPIAAGNIPAQVLPFLANSSSTTTLPVFNYTNMTVQYWQSLMNLQRRCVELPRRFAEMLCASDRRPFVVTG</sequence>
<dbReference type="AlphaFoldDB" id="A0A1D1VQD6"/>
<protein>
    <submittedName>
        <fullName evidence="2">Uncharacterized protein</fullName>
    </submittedName>
</protein>
<gene>
    <name evidence="2" type="primary">RvY_13637-1</name>
    <name evidence="2" type="synonym">RvY_13637.1</name>
    <name evidence="2" type="ORF">RvY_13637</name>
</gene>
<feature type="transmembrane region" description="Helical" evidence="1">
    <location>
        <begin position="47"/>
        <end position="67"/>
    </location>
</feature>
<keyword evidence="1" id="KW-0812">Transmembrane</keyword>
<dbReference type="OrthoDB" id="10071927at2759"/>
<organism evidence="2 3">
    <name type="scientific">Ramazzottius varieornatus</name>
    <name type="common">Water bear</name>
    <name type="synonym">Tardigrade</name>
    <dbReference type="NCBI Taxonomy" id="947166"/>
    <lineage>
        <taxon>Eukaryota</taxon>
        <taxon>Metazoa</taxon>
        <taxon>Ecdysozoa</taxon>
        <taxon>Tardigrada</taxon>
        <taxon>Eutardigrada</taxon>
        <taxon>Parachela</taxon>
        <taxon>Hypsibioidea</taxon>
        <taxon>Ramazzottiidae</taxon>
        <taxon>Ramazzottius</taxon>
    </lineage>
</organism>
<keyword evidence="1" id="KW-1133">Transmembrane helix</keyword>
<evidence type="ECO:0000313" key="2">
    <source>
        <dbReference type="EMBL" id="GAV03171.1"/>
    </source>
</evidence>
<reference evidence="2 3" key="1">
    <citation type="journal article" date="2016" name="Nat. Commun.">
        <title>Extremotolerant tardigrade genome and improved radiotolerance of human cultured cells by tardigrade-unique protein.</title>
        <authorList>
            <person name="Hashimoto T."/>
            <person name="Horikawa D.D."/>
            <person name="Saito Y."/>
            <person name="Kuwahara H."/>
            <person name="Kozuka-Hata H."/>
            <person name="Shin-I T."/>
            <person name="Minakuchi Y."/>
            <person name="Ohishi K."/>
            <person name="Motoyama A."/>
            <person name="Aizu T."/>
            <person name="Enomoto A."/>
            <person name="Kondo K."/>
            <person name="Tanaka S."/>
            <person name="Hara Y."/>
            <person name="Koshikawa S."/>
            <person name="Sagara H."/>
            <person name="Miura T."/>
            <person name="Yokobori S."/>
            <person name="Miyagawa K."/>
            <person name="Suzuki Y."/>
            <person name="Kubo T."/>
            <person name="Oyama M."/>
            <person name="Kohara Y."/>
            <person name="Fujiyama A."/>
            <person name="Arakawa K."/>
            <person name="Katayama T."/>
            <person name="Toyoda A."/>
            <person name="Kunieda T."/>
        </authorList>
    </citation>
    <scope>NUCLEOTIDE SEQUENCE [LARGE SCALE GENOMIC DNA]</scope>
    <source>
        <strain evidence="2 3">YOKOZUNA-1</strain>
    </source>
</reference>
<evidence type="ECO:0000256" key="1">
    <source>
        <dbReference type="SAM" id="Phobius"/>
    </source>
</evidence>
<dbReference type="Proteomes" id="UP000186922">
    <property type="component" value="Unassembled WGS sequence"/>
</dbReference>
<proteinExistence type="predicted"/>
<keyword evidence="1" id="KW-0472">Membrane</keyword>
<dbReference type="EMBL" id="BDGG01000009">
    <property type="protein sequence ID" value="GAV03171.1"/>
    <property type="molecule type" value="Genomic_DNA"/>
</dbReference>
<keyword evidence="3" id="KW-1185">Reference proteome</keyword>
<comment type="caution">
    <text evidence="2">The sequence shown here is derived from an EMBL/GenBank/DDBJ whole genome shotgun (WGS) entry which is preliminary data.</text>
</comment>
<accession>A0A1D1VQD6</accession>
<name>A0A1D1VQD6_RAMVA</name>
<evidence type="ECO:0000313" key="3">
    <source>
        <dbReference type="Proteomes" id="UP000186922"/>
    </source>
</evidence>